<organism evidence="1 2">
    <name type="scientific">Niabella pedocola</name>
    <dbReference type="NCBI Taxonomy" id="1752077"/>
    <lineage>
        <taxon>Bacteria</taxon>
        <taxon>Pseudomonadati</taxon>
        <taxon>Bacteroidota</taxon>
        <taxon>Chitinophagia</taxon>
        <taxon>Chitinophagales</taxon>
        <taxon>Chitinophagaceae</taxon>
        <taxon>Niabella</taxon>
    </lineage>
</organism>
<protein>
    <recommendedName>
        <fullName evidence="3">Knr4/Smi1-like domain-containing protein</fullName>
    </recommendedName>
</protein>
<proteinExistence type="predicted"/>
<keyword evidence="2" id="KW-1185">Reference proteome</keyword>
<evidence type="ECO:0000313" key="2">
    <source>
        <dbReference type="Proteomes" id="UP001199816"/>
    </source>
</evidence>
<dbReference type="Proteomes" id="UP001199816">
    <property type="component" value="Unassembled WGS sequence"/>
</dbReference>
<evidence type="ECO:0008006" key="3">
    <source>
        <dbReference type="Google" id="ProtNLM"/>
    </source>
</evidence>
<comment type="caution">
    <text evidence="1">The sequence shown here is derived from an EMBL/GenBank/DDBJ whole genome shotgun (WGS) entry which is preliminary data.</text>
</comment>
<gene>
    <name evidence="1" type="ORF">LQ567_24335</name>
</gene>
<name>A0ABS8PXZ2_9BACT</name>
<accession>A0ABS8PXZ2</accession>
<dbReference type="RefSeq" id="WP_231008521.1">
    <property type="nucleotide sequence ID" value="NZ_JAJNEC010000007.1"/>
</dbReference>
<sequence length="225" mass="25726">MTYLQKIQRLYQLPPNEPSGFAGAELTALEQQLGTALPARFKNYYTSLGRQAQVSHSYNRLLKPGKEIHFSADGYLVFYEENQSVCCWGIQKEDLGADNPPVWGNYGTDAEPDWHREAATTEDFFLLMAVYNGTMGGLRYHANCLGAVTPETVRFIEAHYTWVPEISWERQRVYTDDFYEVLSLCFDEAGHCNALFTGSSDAERFNRLLDAIDVEWSYIADEEEE</sequence>
<dbReference type="EMBL" id="JAJNEC010000007">
    <property type="protein sequence ID" value="MCD2425934.1"/>
    <property type="molecule type" value="Genomic_DNA"/>
</dbReference>
<reference evidence="1 2" key="1">
    <citation type="submission" date="2021-11" db="EMBL/GenBank/DDBJ databases">
        <title>Genomic of Niabella pedocola.</title>
        <authorList>
            <person name="Wu T."/>
        </authorList>
    </citation>
    <scope>NUCLEOTIDE SEQUENCE [LARGE SCALE GENOMIC DNA]</scope>
    <source>
        <strain evidence="1 2">JCM 31011</strain>
    </source>
</reference>
<evidence type="ECO:0000313" key="1">
    <source>
        <dbReference type="EMBL" id="MCD2425934.1"/>
    </source>
</evidence>